<dbReference type="AlphaFoldDB" id="A0A226DHA3"/>
<dbReference type="EMBL" id="LNIX01000019">
    <property type="protein sequence ID" value="OXA44338.1"/>
    <property type="molecule type" value="Genomic_DNA"/>
</dbReference>
<reference evidence="1 2" key="1">
    <citation type="submission" date="2015-12" db="EMBL/GenBank/DDBJ databases">
        <title>The genome of Folsomia candida.</title>
        <authorList>
            <person name="Faddeeva A."/>
            <person name="Derks M.F."/>
            <person name="Anvar Y."/>
            <person name="Smit S."/>
            <person name="Van Straalen N."/>
            <person name="Roelofs D."/>
        </authorList>
    </citation>
    <scope>NUCLEOTIDE SEQUENCE [LARGE SCALE GENOMIC DNA]</scope>
    <source>
        <strain evidence="1 2">VU population</strain>
        <tissue evidence="1">Whole body</tissue>
    </source>
</reference>
<protein>
    <submittedName>
        <fullName evidence="1">Dopamine N-acetyltransferase</fullName>
    </submittedName>
</protein>
<keyword evidence="1" id="KW-0808">Transferase</keyword>
<dbReference type="Proteomes" id="UP000198287">
    <property type="component" value="Unassembled WGS sequence"/>
</dbReference>
<dbReference type="InterPro" id="IPR016181">
    <property type="entry name" value="Acyl_CoA_acyltransferase"/>
</dbReference>
<dbReference type="GO" id="GO:0008080">
    <property type="term" value="F:N-acetyltransferase activity"/>
    <property type="evidence" value="ECO:0007669"/>
    <property type="project" value="TreeGrafter"/>
</dbReference>
<proteinExistence type="predicted"/>
<dbReference type="PANTHER" id="PTHR20905:SF1">
    <property type="entry name" value="AT07410P-RELATED"/>
    <property type="match status" value="1"/>
</dbReference>
<accession>A0A226DHA3</accession>
<name>A0A226DHA3_FOLCA</name>
<evidence type="ECO:0000313" key="1">
    <source>
        <dbReference type="EMBL" id="OXA44338.1"/>
    </source>
</evidence>
<dbReference type="SUPFAM" id="SSF55729">
    <property type="entry name" value="Acyl-CoA N-acyltransferases (Nat)"/>
    <property type="match status" value="1"/>
</dbReference>
<keyword evidence="2" id="KW-1185">Reference proteome</keyword>
<gene>
    <name evidence="1" type="ORF">Fcan01_20381</name>
</gene>
<sequence length="240" mass="27254">MKCKIAQVEGPWEETGYTFKIAGSTEYPIISAFLRKYYYQDEPITQFLGYTESKANDMDDVVKQFLEDSLSLFAVHEETGEVAAVRIAYDSRRKMNLTSTYKSKDNLKVQICKDTLLQMAQESLSTRYAESTYAMGFLSSVATTHRGKGLASEIYVRSLLQFKERGFVMTRNFFSSKITMKIVGRLGYEELSRSYLGELRNGDGGELVFEGADPDFYATLMAKRLDTDTDNCIEKCKNLA</sequence>
<dbReference type="Gene3D" id="3.40.630.30">
    <property type="match status" value="1"/>
</dbReference>
<evidence type="ECO:0000313" key="2">
    <source>
        <dbReference type="Proteomes" id="UP000198287"/>
    </source>
</evidence>
<organism evidence="1 2">
    <name type="scientific">Folsomia candida</name>
    <name type="common">Springtail</name>
    <dbReference type="NCBI Taxonomy" id="158441"/>
    <lineage>
        <taxon>Eukaryota</taxon>
        <taxon>Metazoa</taxon>
        <taxon>Ecdysozoa</taxon>
        <taxon>Arthropoda</taxon>
        <taxon>Hexapoda</taxon>
        <taxon>Collembola</taxon>
        <taxon>Entomobryomorpha</taxon>
        <taxon>Isotomoidea</taxon>
        <taxon>Isotomidae</taxon>
        <taxon>Proisotominae</taxon>
        <taxon>Folsomia</taxon>
    </lineage>
</organism>
<dbReference type="PANTHER" id="PTHR20905">
    <property type="entry name" value="N-ACETYLTRANSFERASE-RELATED"/>
    <property type="match status" value="1"/>
</dbReference>
<comment type="caution">
    <text evidence="1">The sequence shown here is derived from an EMBL/GenBank/DDBJ whole genome shotgun (WGS) entry which is preliminary data.</text>
</comment>
<dbReference type="OrthoDB" id="41532at2759"/>